<sequence length="280" mass="29907">MTIKIVTDSTSDLPPALASEHGIEVVPLNVHFANEVFKDGTEITPDQFFEKLIKGPIHPTTSQPSIGEFIDLYKKIAQKGDEIVSIHISQILSGTYNSALQASKNLEGEINIHVVDSEQVSMSLGFSTIAAAQTANQGGSVEEVISAAEATAERRRFVVLLDTLEYLAKGGRIGKAQSLLGGLLKIRPILTVENGEIAPYGKARSRKAGLSKLEQAIRSFGDIEEIYVMYSTDTKDAEIVAEKVSDLLPAGKTPMVIRVGPVIGTHAGPDLVALGCLTAV</sequence>
<organism evidence="2">
    <name type="scientific">marine metagenome</name>
    <dbReference type="NCBI Taxonomy" id="408172"/>
    <lineage>
        <taxon>unclassified sequences</taxon>
        <taxon>metagenomes</taxon>
        <taxon>ecological metagenomes</taxon>
    </lineage>
</organism>
<dbReference type="GO" id="GO:0008289">
    <property type="term" value="F:lipid binding"/>
    <property type="evidence" value="ECO:0007669"/>
    <property type="project" value="UniProtKB-KW"/>
</dbReference>
<evidence type="ECO:0000256" key="1">
    <source>
        <dbReference type="ARBA" id="ARBA00023121"/>
    </source>
</evidence>
<dbReference type="AlphaFoldDB" id="A0A381W3W9"/>
<evidence type="ECO:0000313" key="2">
    <source>
        <dbReference type="EMBL" id="SVA46678.1"/>
    </source>
</evidence>
<dbReference type="NCBIfam" id="TIGR00762">
    <property type="entry name" value="DegV"/>
    <property type="match status" value="1"/>
</dbReference>
<dbReference type="InterPro" id="IPR003797">
    <property type="entry name" value="DegV"/>
</dbReference>
<gene>
    <name evidence="2" type="ORF">METZ01_LOCUS99532</name>
</gene>
<reference evidence="2" key="1">
    <citation type="submission" date="2018-05" db="EMBL/GenBank/DDBJ databases">
        <authorList>
            <person name="Lanie J.A."/>
            <person name="Ng W.-L."/>
            <person name="Kazmierczak K.M."/>
            <person name="Andrzejewski T.M."/>
            <person name="Davidsen T.M."/>
            <person name="Wayne K.J."/>
            <person name="Tettelin H."/>
            <person name="Glass J.I."/>
            <person name="Rusch D."/>
            <person name="Podicherti R."/>
            <person name="Tsui H.-C.T."/>
            <person name="Winkler M.E."/>
        </authorList>
    </citation>
    <scope>NUCLEOTIDE SEQUENCE</scope>
</reference>
<name>A0A381W3W9_9ZZZZ</name>
<keyword evidence="1" id="KW-0446">Lipid-binding</keyword>
<dbReference type="EMBL" id="UINC01010500">
    <property type="protein sequence ID" value="SVA46678.1"/>
    <property type="molecule type" value="Genomic_DNA"/>
</dbReference>
<accession>A0A381W3W9</accession>
<dbReference type="Gene3D" id="3.30.1180.10">
    <property type="match status" value="1"/>
</dbReference>
<dbReference type="PANTHER" id="PTHR33434:SF2">
    <property type="entry name" value="FATTY ACID-BINDING PROTEIN TM_1468"/>
    <property type="match status" value="1"/>
</dbReference>
<dbReference type="SUPFAM" id="SSF82549">
    <property type="entry name" value="DAK1/DegV-like"/>
    <property type="match status" value="1"/>
</dbReference>
<protein>
    <recommendedName>
        <fullName evidence="3">DegV family protein</fullName>
    </recommendedName>
</protein>
<dbReference type="PANTHER" id="PTHR33434">
    <property type="entry name" value="DEGV DOMAIN-CONTAINING PROTEIN DR_1986-RELATED"/>
    <property type="match status" value="1"/>
</dbReference>
<evidence type="ECO:0008006" key="3">
    <source>
        <dbReference type="Google" id="ProtNLM"/>
    </source>
</evidence>
<dbReference type="InterPro" id="IPR043168">
    <property type="entry name" value="DegV_C"/>
</dbReference>
<dbReference type="InterPro" id="IPR050270">
    <property type="entry name" value="DegV_domain_contain"/>
</dbReference>
<proteinExistence type="predicted"/>
<dbReference type="Pfam" id="PF02645">
    <property type="entry name" value="DegV"/>
    <property type="match status" value="1"/>
</dbReference>
<dbReference type="PROSITE" id="PS51482">
    <property type="entry name" value="DEGV"/>
    <property type="match status" value="1"/>
</dbReference>
<dbReference type="Gene3D" id="3.40.50.10170">
    <property type="match status" value="1"/>
</dbReference>